<accession>A0A1S9RL82</accession>
<protein>
    <submittedName>
        <fullName evidence="1">Uncharacterized protein</fullName>
    </submittedName>
</protein>
<dbReference type="AlphaFoldDB" id="A0A1S9RL82"/>
<evidence type="ECO:0000313" key="2">
    <source>
        <dbReference type="Proteomes" id="UP000190744"/>
    </source>
</evidence>
<reference evidence="2" key="1">
    <citation type="submission" date="2015-09" db="EMBL/GenBank/DDBJ databases">
        <authorList>
            <person name="Fill T.P."/>
            <person name="Baretta J.F."/>
            <person name="de Almeida L.G."/>
            <person name="Rocha M."/>
            <person name="de Souza D.H."/>
            <person name="Malavazi I."/>
            <person name="Cerdeira L.T."/>
            <person name="Hong H."/>
            <person name="Samborskyy M."/>
            <person name="de Vasconcelos A.T."/>
            <person name="Leadlay P."/>
            <person name="Rodrigues-Filho E."/>
        </authorList>
    </citation>
    <scope>NUCLEOTIDE SEQUENCE [LARGE SCALE GENOMIC DNA]</scope>
    <source>
        <strain evidence="2">LaBioMMi 136</strain>
    </source>
</reference>
<proteinExistence type="predicted"/>
<dbReference type="SUPFAM" id="SSF52047">
    <property type="entry name" value="RNI-like"/>
    <property type="match status" value="1"/>
</dbReference>
<sequence length="490" mass="55168">MSPELLETILKYLDLDSIKALRLTNREFAEKCLGPRFLSFIQQPIVDVSTQNLRSLHALACNSALGKMIHSLTFLATSLDSSVAEKNVISGTHTVRRNHGPMFEATVTKFSSEEFATAKSNLNWLKEQQKARANERISEMIELLQLALKEFRVLHSIQLDSAFVIGPTERGSASQGKWHPLWMRASQVFFIVVTAMAQSGVSVKKFDAYRHTPRCCIPSGDITVYISALDPKQLDTVSKDLESLELSMSAEVPNGVDSAKARRKYEEAGEEYLSINDPRAVLADGIPGIASLLKSAHALRELDLSFRNTLKDGILDSYDRIIDMIAQETQFPMLEKCAFSGLPAKGESILLFLQKHPNLNSFTLHECTLTAGSWPPIFSQLDQSMPNLESVSFSNLYGECVQEGEQEEGEDRKKHYEMVNLQPTWDIEQPLRWNSFEKGPGRQVHTRTFDREELKKGLVFPPLIKRRGRAKGSAELLRWINTRRALYAPP</sequence>
<gene>
    <name evidence="1" type="ORF">PEBR_22805</name>
</gene>
<organism evidence="1 2">
    <name type="scientific">Penicillium brasilianum</name>
    <dbReference type="NCBI Taxonomy" id="104259"/>
    <lineage>
        <taxon>Eukaryota</taxon>
        <taxon>Fungi</taxon>
        <taxon>Dikarya</taxon>
        <taxon>Ascomycota</taxon>
        <taxon>Pezizomycotina</taxon>
        <taxon>Eurotiomycetes</taxon>
        <taxon>Eurotiomycetidae</taxon>
        <taxon>Eurotiales</taxon>
        <taxon>Aspergillaceae</taxon>
        <taxon>Penicillium</taxon>
    </lineage>
</organism>
<evidence type="ECO:0000313" key="1">
    <source>
        <dbReference type="EMBL" id="OOQ86282.1"/>
    </source>
</evidence>
<dbReference type="InterPro" id="IPR032675">
    <property type="entry name" value="LRR_dom_sf"/>
</dbReference>
<dbReference type="Gene3D" id="3.80.10.10">
    <property type="entry name" value="Ribonuclease Inhibitor"/>
    <property type="match status" value="1"/>
</dbReference>
<comment type="caution">
    <text evidence="1">The sequence shown here is derived from an EMBL/GenBank/DDBJ whole genome shotgun (WGS) entry which is preliminary data.</text>
</comment>
<dbReference type="Proteomes" id="UP000190744">
    <property type="component" value="Unassembled WGS sequence"/>
</dbReference>
<name>A0A1S9RL82_PENBI</name>
<dbReference type="EMBL" id="LJBN01000146">
    <property type="protein sequence ID" value="OOQ86282.1"/>
    <property type="molecule type" value="Genomic_DNA"/>
</dbReference>